<dbReference type="InterPro" id="IPR052017">
    <property type="entry name" value="TSUP"/>
</dbReference>
<evidence type="ECO:0000313" key="9">
    <source>
        <dbReference type="EMBL" id="HJG79890.1"/>
    </source>
</evidence>
<feature type="transmembrane region" description="Helical" evidence="8">
    <location>
        <begin position="31"/>
        <end position="53"/>
    </location>
</feature>
<dbReference type="InterPro" id="IPR002781">
    <property type="entry name" value="TM_pro_TauE-like"/>
</dbReference>
<evidence type="ECO:0000256" key="7">
    <source>
        <dbReference type="ARBA" id="ARBA00023136"/>
    </source>
</evidence>
<keyword evidence="5 8" id="KW-0812">Transmembrane</keyword>
<dbReference type="EMBL" id="DYUK01000120">
    <property type="protein sequence ID" value="HJG79890.1"/>
    <property type="molecule type" value="Genomic_DNA"/>
</dbReference>
<evidence type="ECO:0000256" key="5">
    <source>
        <dbReference type="ARBA" id="ARBA00022692"/>
    </source>
</evidence>
<keyword evidence="7 8" id="KW-0472">Membrane</keyword>
<feature type="transmembrane region" description="Helical" evidence="8">
    <location>
        <begin position="210"/>
        <end position="226"/>
    </location>
</feature>
<feature type="transmembrane region" description="Helical" evidence="8">
    <location>
        <begin position="74"/>
        <end position="96"/>
    </location>
</feature>
<feature type="transmembrane region" description="Helical" evidence="8">
    <location>
        <begin position="156"/>
        <end position="174"/>
    </location>
</feature>
<evidence type="ECO:0000256" key="1">
    <source>
        <dbReference type="ARBA" id="ARBA00004651"/>
    </source>
</evidence>
<sequence>MEFYEIVLILLAGVGAGAINAAVGSGTLITFPALVAFGVPPVSATMSNALGLIPGNIASSFGYREEIRGQGKRLLKLLPASLLGSLVGAYLLLHLPEDTFESVVPVLILVALVLVIGQPMLQRALKRKKLKESQEQPGVPAGTDPGAVATASSDGVAPLAPGRAAVVALIVFLTAIYGGYFAAAQGIILVGLLGLVLSDSIQRINGAKNILVLVVNITSATVYTIVGFDRISWLSVLLIAIGSLVGGYAGARVSRRLSPVLLRTVIVVLGLVAFFRILTM</sequence>
<dbReference type="AlphaFoldDB" id="A0A921MCS8"/>
<comment type="similarity">
    <text evidence="2 8">Belongs to the 4-toluene sulfonate uptake permease (TSUP) (TC 2.A.102) family.</text>
</comment>
<evidence type="ECO:0000313" key="10">
    <source>
        <dbReference type="Proteomes" id="UP000784435"/>
    </source>
</evidence>
<keyword evidence="4 8" id="KW-1003">Cell membrane</keyword>
<evidence type="ECO:0000256" key="4">
    <source>
        <dbReference type="ARBA" id="ARBA00022475"/>
    </source>
</evidence>
<comment type="subcellular location">
    <subcellularLocation>
        <location evidence="1 8">Cell membrane</location>
        <topology evidence="1 8">Multi-pass membrane protein</topology>
    </subcellularLocation>
</comment>
<dbReference type="PANTHER" id="PTHR30269">
    <property type="entry name" value="TRANSMEMBRANE PROTEIN YFCA"/>
    <property type="match status" value="1"/>
</dbReference>
<evidence type="ECO:0000256" key="2">
    <source>
        <dbReference type="ARBA" id="ARBA00009142"/>
    </source>
</evidence>
<keyword evidence="3" id="KW-0813">Transport</keyword>
<feature type="transmembrane region" description="Helical" evidence="8">
    <location>
        <begin position="102"/>
        <end position="121"/>
    </location>
</feature>
<evidence type="ECO:0000256" key="8">
    <source>
        <dbReference type="RuleBase" id="RU363041"/>
    </source>
</evidence>
<organism evidence="9 10">
    <name type="scientific">Brevibacterium senegalense</name>
    <dbReference type="NCBI Taxonomy" id="1033736"/>
    <lineage>
        <taxon>Bacteria</taxon>
        <taxon>Bacillati</taxon>
        <taxon>Actinomycetota</taxon>
        <taxon>Actinomycetes</taxon>
        <taxon>Micrococcales</taxon>
        <taxon>Brevibacteriaceae</taxon>
        <taxon>Brevibacterium</taxon>
    </lineage>
</organism>
<protein>
    <recommendedName>
        <fullName evidence="8">Probable membrane transporter protein</fullName>
    </recommendedName>
</protein>
<evidence type="ECO:0000256" key="3">
    <source>
        <dbReference type="ARBA" id="ARBA00022448"/>
    </source>
</evidence>
<dbReference type="PANTHER" id="PTHR30269:SF0">
    <property type="entry name" value="MEMBRANE TRANSPORTER PROTEIN YFCA-RELATED"/>
    <property type="match status" value="1"/>
</dbReference>
<evidence type="ECO:0000256" key="6">
    <source>
        <dbReference type="ARBA" id="ARBA00022989"/>
    </source>
</evidence>
<dbReference type="GO" id="GO:0005886">
    <property type="term" value="C:plasma membrane"/>
    <property type="evidence" value="ECO:0007669"/>
    <property type="project" value="UniProtKB-SubCell"/>
</dbReference>
<gene>
    <name evidence="9" type="ORF">K8V08_05720</name>
</gene>
<reference evidence="9" key="2">
    <citation type="submission" date="2021-09" db="EMBL/GenBank/DDBJ databases">
        <authorList>
            <person name="Gilroy R."/>
        </authorList>
    </citation>
    <scope>NUCLEOTIDE SEQUENCE</scope>
    <source>
        <strain evidence="9">ChiGjej5B5-7349</strain>
    </source>
</reference>
<dbReference type="Pfam" id="PF01925">
    <property type="entry name" value="TauE"/>
    <property type="match status" value="1"/>
</dbReference>
<accession>A0A921MCS8</accession>
<proteinExistence type="inferred from homology"/>
<keyword evidence="6 8" id="KW-1133">Transmembrane helix</keyword>
<feature type="transmembrane region" description="Helical" evidence="8">
    <location>
        <begin position="260"/>
        <end position="278"/>
    </location>
</feature>
<feature type="transmembrane region" description="Helical" evidence="8">
    <location>
        <begin position="180"/>
        <end position="198"/>
    </location>
</feature>
<name>A0A921MCS8_9MICO</name>
<comment type="caution">
    <text evidence="9">The sequence shown here is derived from an EMBL/GenBank/DDBJ whole genome shotgun (WGS) entry which is preliminary data.</text>
</comment>
<feature type="transmembrane region" description="Helical" evidence="8">
    <location>
        <begin position="232"/>
        <end position="251"/>
    </location>
</feature>
<dbReference type="Proteomes" id="UP000784435">
    <property type="component" value="Unassembled WGS sequence"/>
</dbReference>
<reference evidence="9" key="1">
    <citation type="journal article" date="2021" name="PeerJ">
        <title>Extensive microbial diversity within the chicken gut microbiome revealed by metagenomics and culture.</title>
        <authorList>
            <person name="Gilroy R."/>
            <person name="Ravi A."/>
            <person name="Getino M."/>
            <person name="Pursley I."/>
            <person name="Horton D.L."/>
            <person name="Alikhan N.F."/>
            <person name="Baker D."/>
            <person name="Gharbi K."/>
            <person name="Hall N."/>
            <person name="Watson M."/>
            <person name="Adriaenssens E.M."/>
            <person name="Foster-Nyarko E."/>
            <person name="Jarju S."/>
            <person name="Secka A."/>
            <person name="Antonio M."/>
            <person name="Oren A."/>
            <person name="Chaudhuri R.R."/>
            <person name="La Ragione R."/>
            <person name="Hildebrand F."/>
            <person name="Pallen M.J."/>
        </authorList>
    </citation>
    <scope>NUCLEOTIDE SEQUENCE</scope>
    <source>
        <strain evidence="9">ChiGjej5B5-7349</strain>
    </source>
</reference>